<comment type="cofactor">
    <cofactor evidence="1">
        <name>pyridoxal 5'-phosphate</name>
        <dbReference type="ChEBI" id="CHEBI:597326"/>
    </cofactor>
</comment>
<evidence type="ECO:0000259" key="5">
    <source>
        <dbReference type="Pfam" id="PF00155"/>
    </source>
</evidence>
<dbReference type="STRING" id="1263103.BN741_00127"/>
<keyword evidence="4" id="KW-0663">Pyridoxal phosphate</keyword>
<dbReference type="Proteomes" id="UP000018072">
    <property type="component" value="Unassembled WGS sequence"/>
</dbReference>
<reference evidence="6" key="1">
    <citation type="submission" date="2012-11" db="EMBL/GenBank/DDBJ databases">
        <title>Dependencies among metagenomic species, viruses, plasmids and units of genetic variation.</title>
        <authorList>
            <person name="Nielsen H.B."/>
            <person name="Almeida M."/>
            <person name="Juncker A.S."/>
            <person name="Rasmussen S."/>
            <person name="Li J."/>
            <person name="Sunagawa S."/>
            <person name="Plichta D."/>
            <person name="Gautier L."/>
            <person name="Le Chatelier E."/>
            <person name="Peletier E."/>
            <person name="Bonde I."/>
            <person name="Nielsen T."/>
            <person name="Manichanh C."/>
            <person name="Arumugam M."/>
            <person name="Batto J."/>
            <person name="Santos M.B.Q.D."/>
            <person name="Blom N."/>
            <person name="Borruel N."/>
            <person name="Burgdorf K.S."/>
            <person name="Boumezbeur F."/>
            <person name="Casellas F."/>
            <person name="Dore J."/>
            <person name="Guarner F."/>
            <person name="Hansen T."/>
            <person name="Hildebrand F."/>
            <person name="Kaas R.S."/>
            <person name="Kennedy S."/>
            <person name="Kristiansen K."/>
            <person name="Kultima J.R."/>
            <person name="Leonard P."/>
            <person name="Levenez F."/>
            <person name="Lund O."/>
            <person name="Moumen B."/>
            <person name="Le Paslier D."/>
            <person name="Pons N."/>
            <person name="Pedersen O."/>
            <person name="Prifti E."/>
            <person name="Qin J."/>
            <person name="Raes J."/>
            <person name="Tap J."/>
            <person name="Tims S."/>
            <person name="Ussery D.W."/>
            <person name="Yamada T."/>
            <person name="MetaHit consortium"/>
            <person name="Renault P."/>
            <person name="Sicheritz-Ponten T."/>
            <person name="Bork P."/>
            <person name="Wang J."/>
            <person name="Brunak S."/>
            <person name="Ehrlich S.D."/>
        </authorList>
    </citation>
    <scope>NUCLEOTIDE SEQUENCE [LARGE SCALE GENOMIC DNA]</scope>
</reference>
<evidence type="ECO:0000256" key="4">
    <source>
        <dbReference type="ARBA" id="ARBA00022898"/>
    </source>
</evidence>
<organism evidence="6">
    <name type="scientific">Leyella stercorea CAG:629</name>
    <dbReference type="NCBI Taxonomy" id="1263103"/>
    <lineage>
        <taxon>Bacteria</taxon>
        <taxon>Pseudomonadati</taxon>
        <taxon>Bacteroidota</taxon>
        <taxon>Bacteroidia</taxon>
        <taxon>Bacteroidales</taxon>
        <taxon>Prevotellaceae</taxon>
        <taxon>Leyella</taxon>
    </lineage>
</organism>
<evidence type="ECO:0000256" key="1">
    <source>
        <dbReference type="ARBA" id="ARBA00001933"/>
    </source>
</evidence>
<gene>
    <name evidence="6" type="ORF">BN741_00127</name>
</gene>
<dbReference type="CDD" id="cd00609">
    <property type="entry name" value="AAT_like"/>
    <property type="match status" value="1"/>
</dbReference>
<dbReference type="GO" id="GO:0030170">
    <property type="term" value="F:pyridoxal phosphate binding"/>
    <property type="evidence" value="ECO:0007669"/>
    <property type="project" value="InterPro"/>
</dbReference>
<evidence type="ECO:0000313" key="6">
    <source>
        <dbReference type="EMBL" id="CDE34325.1"/>
    </source>
</evidence>
<name>R7H4Q9_9BACT</name>
<dbReference type="InterPro" id="IPR015422">
    <property type="entry name" value="PyrdxlP-dep_Trfase_small"/>
</dbReference>
<dbReference type="InterPro" id="IPR015424">
    <property type="entry name" value="PyrdxlP-dep_Trfase"/>
</dbReference>
<sequence>MRVNIWVKLFELLFMKPLKELVRTNVLNMDMQVSDNDSRVRTESCVWLDRDENPYNSPYNRYPDSSMAVLKASIAKIKNVQTANVFIANGRYALVDSMYRCFCTPGVNNVVIVEPTYDVYRTMAELNCVENRSVLLDADFQLNADRVLEQCDENTKLIWLCSPNTPTGIAANPAEVEVLLEMFDGIVVVDESYVDFSSQLSWRTRLGKFDNLVVLNTMDNSWGCAAIGVAMLYASSELVNMLNRVALPFGLNSLSQKVAIDQLRDTFEAEKRVRFIILERQRMISAFMDLSICVQVYPSETNFLLVKFEDAQAVYKYLLDKGIVVKNCADMPLCENCLRITIGAKPENNELLSALRQY</sequence>
<protein>
    <submittedName>
        <fullName evidence="6">Putative histidinol-phosphate transaminase</fullName>
    </submittedName>
</protein>
<dbReference type="InterPro" id="IPR015421">
    <property type="entry name" value="PyrdxlP-dep_Trfase_major"/>
</dbReference>
<keyword evidence="2" id="KW-0032">Aminotransferase</keyword>
<evidence type="ECO:0000256" key="3">
    <source>
        <dbReference type="ARBA" id="ARBA00022679"/>
    </source>
</evidence>
<feature type="domain" description="Aminotransferase class I/classII large" evidence="5">
    <location>
        <begin position="56"/>
        <end position="352"/>
    </location>
</feature>
<dbReference type="Gene3D" id="3.40.640.10">
    <property type="entry name" value="Type I PLP-dependent aspartate aminotransferase-like (Major domain)"/>
    <property type="match status" value="1"/>
</dbReference>
<dbReference type="Pfam" id="PF00155">
    <property type="entry name" value="Aminotran_1_2"/>
    <property type="match status" value="1"/>
</dbReference>
<dbReference type="GO" id="GO:0008483">
    <property type="term" value="F:transaminase activity"/>
    <property type="evidence" value="ECO:0007669"/>
    <property type="project" value="UniProtKB-KW"/>
</dbReference>
<dbReference type="AlphaFoldDB" id="R7H4Q9"/>
<proteinExistence type="predicted"/>
<evidence type="ECO:0000256" key="2">
    <source>
        <dbReference type="ARBA" id="ARBA00022576"/>
    </source>
</evidence>
<dbReference type="Gene3D" id="3.90.1150.10">
    <property type="entry name" value="Aspartate Aminotransferase, domain 1"/>
    <property type="match status" value="1"/>
</dbReference>
<keyword evidence="3" id="KW-0808">Transferase</keyword>
<dbReference type="PANTHER" id="PTHR42885:SF2">
    <property type="entry name" value="HISTIDINOL-PHOSPHATE AMINOTRANSFERASE"/>
    <property type="match status" value="1"/>
</dbReference>
<accession>R7H4Q9</accession>
<dbReference type="SUPFAM" id="SSF53383">
    <property type="entry name" value="PLP-dependent transferases"/>
    <property type="match status" value="1"/>
</dbReference>
<comment type="caution">
    <text evidence="6">The sequence shown here is derived from an EMBL/GenBank/DDBJ whole genome shotgun (WGS) entry which is preliminary data.</text>
</comment>
<dbReference type="EMBL" id="CBIT010000232">
    <property type="protein sequence ID" value="CDE34325.1"/>
    <property type="molecule type" value="Genomic_DNA"/>
</dbReference>
<dbReference type="PANTHER" id="PTHR42885">
    <property type="entry name" value="HISTIDINOL-PHOSPHATE AMINOTRANSFERASE-RELATED"/>
    <property type="match status" value="1"/>
</dbReference>
<dbReference type="InterPro" id="IPR004839">
    <property type="entry name" value="Aminotransferase_I/II_large"/>
</dbReference>